<sequence length="70" mass="8342">MVEVPEKLMKGLEKAIEKDKDIIEEAIVKERKLNMEKLETFKEEIKKERNEKLAETLTQLKEHHPTPHFT</sequence>
<dbReference type="EMBL" id="BKCJ010048899">
    <property type="protein sequence ID" value="GEW20048.1"/>
    <property type="molecule type" value="Genomic_DNA"/>
</dbReference>
<accession>A0A699GTU8</accession>
<organism evidence="1">
    <name type="scientific">Tanacetum cinerariifolium</name>
    <name type="common">Dalmatian daisy</name>
    <name type="synonym">Chrysanthemum cinerariifolium</name>
    <dbReference type="NCBI Taxonomy" id="118510"/>
    <lineage>
        <taxon>Eukaryota</taxon>
        <taxon>Viridiplantae</taxon>
        <taxon>Streptophyta</taxon>
        <taxon>Embryophyta</taxon>
        <taxon>Tracheophyta</taxon>
        <taxon>Spermatophyta</taxon>
        <taxon>Magnoliopsida</taxon>
        <taxon>eudicotyledons</taxon>
        <taxon>Gunneridae</taxon>
        <taxon>Pentapetalae</taxon>
        <taxon>asterids</taxon>
        <taxon>campanulids</taxon>
        <taxon>Asterales</taxon>
        <taxon>Asteraceae</taxon>
        <taxon>Asteroideae</taxon>
        <taxon>Anthemideae</taxon>
        <taxon>Anthemidinae</taxon>
        <taxon>Tanacetum</taxon>
    </lineage>
</organism>
<dbReference type="AlphaFoldDB" id="A0A699GTU8"/>
<comment type="caution">
    <text evidence="1">The sequence shown here is derived from an EMBL/GenBank/DDBJ whole genome shotgun (WGS) entry which is preliminary data.</text>
</comment>
<protein>
    <submittedName>
        <fullName evidence="1">Uncharacterized protein</fullName>
    </submittedName>
</protein>
<name>A0A699GTU8_TANCI</name>
<gene>
    <name evidence="1" type="ORF">Tci_192024</name>
</gene>
<evidence type="ECO:0000313" key="1">
    <source>
        <dbReference type="EMBL" id="GEW20048.1"/>
    </source>
</evidence>
<reference evidence="1" key="1">
    <citation type="journal article" date="2019" name="Sci. Rep.">
        <title>Draft genome of Tanacetum cinerariifolium, the natural source of mosquito coil.</title>
        <authorList>
            <person name="Yamashiro T."/>
            <person name="Shiraishi A."/>
            <person name="Satake H."/>
            <person name="Nakayama K."/>
        </authorList>
    </citation>
    <scope>NUCLEOTIDE SEQUENCE</scope>
</reference>
<proteinExistence type="predicted"/>